<reference evidence="9 10" key="1">
    <citation type="submission" date="2018-11" db="EMBL/GenBank/DDBJ databases">
        <title>Photobacterium sp. BEI247 sp. nov., a marine bacterium isolated from Yongle Blue Hole in the South China Sea.</title>
        <authorList>
            <person name="Wang X."/>
        </authorList>
    </citation>
    <scope>NUCLEOTIDE SEQUENCE [LARGE SCALE GENOMIC DNA]</scope>
    <source>
        <strain evidence="10">BEI247</strain>
    </source>
</reference>
<dbReference type="GO" id="GO:0044780">
    <property type="term" value="P:bacterial-type flagellum assembly"/>
    <property type="evidence" value="ECO:0007669"/>
    <property type="project" value="InterPro"/>
</dbReference>
<organism evidence="9 10">
    <name type="scientific">Photobacterium chitinilyticum</name>
    <dbReference type="NCBI Taxonomy" id="2485123"/>
    <lineage>
        <taxon>Bacteria</taxon>
        <taxon>Pseudomonadati</taxon>
        <taxon>Pseudomonadota</taxon>
        <taxon>Gammaproteobacteria</taxon>
        <taxon>Vibrionales</taxon>
        <taxon>Vibrionaceae</taxon>
        <taxon>Photobacterium</taxon>
    </lineage>
</organism>
<comment type="subcellular location">
    <subcellularLocation>
        <location evidence="1 7">Periplasm</location>
    </subcellularLocation>
</comment>
<dbReference type="OrthoDB" id="6397807at2"/>
<accession>A0A444JKZ9</accession>
<gene>
    <name evidence="9" type="primary">flgA</name>
    <name evidence="9" type="ORF">EDI28_20145</name>
</gene>
<comment type="function">
    <text evidence="6 7">Involved in the assembly process of the P-ring formation. It may associate with FlgF on the rod constituting a structure essential for the P-ring assembly or may act as a modulator protein for the P-ring assembly.</text>
</comment>
<dbReference type="InterPro" id="IPR039246">
    <property type="entry name" value="Flagellar_FlgA"/>
</dbReference>
<evidence type="ECO:0000259" key="8">
    <source>
        <dbReference type="SMART" id="SM00858"/>
    </source>
</evidence>
<dbReference type="PANTHER" id="PTHR36307:SF1">
    <property type="entry name" value="FLAGELLA BASAL BODY P-RING FORMATION PROTEIN FLGA"/>
    <property type="match status" value="1"/>
</dbReference>
<evidence type="ECO:0000256" key="6">
    <source>
        <dbReference type="ARBA" id="ARBA00025643"/>
    </source>
</evidence>
<evidence type="ECO:0000256" key="2">
    <source>
        <dbReference type="ARBA" id="ARBA00010474"/>
    </source>
</evidence>
<evidence type="ECO:0000313" key="10">
    <source>
        <dbReference type="Proteomes" id="UP000287563"/>
    </source>
</evidence>
<comment type="similarity">
    <text evidence="2 7">Belongs to the FlgA family.</text>
</comment>
<dbReference type="PANTHER" id="PTHR36307">
    <property type="entry name" value="FLAGELLA BASAL BODY P-RING FORMATION PROTEIN FLGA"/>
    <property type="match status" value="1"/>
</dbReference>
<dbReference type="InterPro" id="IPR017585">
    <property type="entry name" value="SAF_FlgA"/>
</dbReference>
<protein>
    <recommendedName>
        <fullName evidence="3 7">Flagella basal body P-ring formation protein FlgA</fullName>
    </recommendedName>
</protein>
<keyword evidence="9" id="KW-0966">Cell projection</keyword>
<proteinExistence type="inferred from homology"/>
<keyword evidence="5 7" id="KW-0574">Periplasm</keyword>
<feature type="signal peptide" evidence="7">
    <location>
        <begin position="1"/>
        <end position="27"/>
    </location>
</feature>
<keyword evidence="9" id="KW-0969">Cilium</keyword>
<dbReference type="Pfam" id="PF13144">
    <property type="entry name" value="ChapFlgA"/>
    <property type="match status" value="1"/>
</dbReference>
<evidence type="ECO:0000256" key="1">
    <source>
        <dbReference type="ARBA" id="ARBA00004418"/>
    </source>
</evidence>
<evidence type="ECO:0000256" key="7">
    <source>
        <dbReference type="RuleBase" id="RU362063"/>
    </source>
</evidence>
<evidence type="ECO:0000313" key="9">
    <source>
        <dbReference type="EMBL" id="RWX53767.1"/>
    </source>
</evidence>
<dbReference type="AlphaFoldDB" id="A0A444JKZ9"/>
<evidence type="ECO:0000256" key="4">
    <source>
        <dbReference type="ARBA" id="ARBA00022729"/>
    </source>
</evidence>
<dbReference type="GO" id="GO:0042597">
    <property type="term" value="C:periplasmic space"/>
    <property type="evidence" value="ECO:0007669"/>
    <property type="project" value="UniProtKB-SubCell"/>
</dbReference>
<feature type="chain" id="PRO_5018822667" description="Flagella basal body P-ring formation protein FlgA" evidence="7">
    <location>
        <begin position="28"/>
        <end position="244"/>
    </location>
</feature>
<keyword evidence="4 7" id="KW-0732">Signal</keyword>
<dbReference type="InterPro" id="IPR013974">
    <property type="entry name" value="SAF"/>
</dbReference>
<dbReference type="EMBL" id="RJLM01000011">
    <property type="protein sequence ID" value="RWX53767.1"/>
    <property type="molecule type" value="Genomic_DNA"/>
</dbReference>
<feature type="domain" description="SAF" evidence="8">
    <location>
        <begin position="119"/>
        <end position="181"/>
    </location>
</feature>
<dbReference type="Gene3D" id="2.30.30.760">
    <property type="match status" value="1"/>
</dbReference>
<evidence type="ECO:0000256" key="5">
    <source>
        <dbReference type="ARBA" id="ARBA00022764"/>
    </source>
</evidence>
<comment type="caution">
    <text evidence="9">The sequence shown here is derived from an EMBL/GenBank/DDBJ whole genome shotgun (WGS) entry which is preliminary data.</text>
</comment>
<dbReference type="Pfam" id="PF17656">
    <property type="entry name" value="ChapFlgA_N"/>
    <property type="match status" value="1"/>
</dbReference>
<dbReference type="CDD" id="cd11614">
    <property type="entry name" value="SAF_CpaB_FlgA_like"/>
    <property type="match status" value="1"/>
</dbReference>
<sequence>MRKYHFRAETVLIACLLGYAVPSACLAKTTPTVSAGTSSAQQEVSRYLKQQVRRYAASIGSRDYQINLQPLAELPRCNKPLQQTLSEPTQPVGRLSVTLECHQPSYWKARARAEVAIFLPLVVAKHPLARNQAITRADLSLKRSNLAYLRHSYFTDISAVAGLNSRRKIIAGKIISPRMIEAPELVQRNEGVVIEARMGSMTAKMKGVALESGTQGDSIRVRNLSSNKEIFATVIGQQRVQTTF</sequence>
<dbReference type="SMART" id="SM00858">
    <property type="entry name" value="SAF"/>
    <property type="match status" value="1"/>
</dbReference>
<keyword evidence="7" id="KW-1005">Bacterial flagellum biogenesis</keyword>
<dbReference type="Proteomes" id="UP000287563">
    <property type="component" value="Unassembled WGS sequence"/>
</dbReference>
<keyword evidence="9" id="KW-0282">Flagellum</keyword>
<keyword evidence="10" id="KW-1185">Reference proteome</keyword>
<dbReference type="InterPro" id="IPR041231">
    <property type="entry name" value="FlgA_N"/>
</dbReference>
<evidence type="ECO:0000256" key="3">
    <source>
        <dbReference type="ARBA" id="ARBA00014754"/>
    </source>
</evidence>
<dbReference type="NCBIfam" id="TIGR03170">
    <property type="entry name" value="flgA_cterm"/>
    <property type="match status" value="1"/>
</dbReference>
<name>A0A444JKZ9_9GAMM</name>
<dbReference type="Gene3D" id="3.90.1210.10">
    <property type="entry name" value="Antifreeze-like/N-acetylneuraminic acid synthase C-terminal domain"/>
    <property type="match status" value="1"/>
</dbReference>